<dbReference type="WBParaSite" id="EVEC_0000877001-mRNA-1">
    <property type="protein sequence ID" value="EVEC_0000877001-mRNA-1"/>
    <property type="gene ID" value="EVEC_0000877001"/>
</dbReference>
<keyword evidence="3" id="KW-1185">Reference proteome</keyword>
<feature type="transmembrane region" description="Helical" evidence="1">
    <location>
        <begin position="28"/>
        <end position="45"/>
    </location>
</feature>
<evidence type="ECO:0000313" key="2">
    <source>
        <dbReference type="EMBL" id="VDD93503.1"/>
    </source>
</evidence>
<organism evidence="4">
    <name type="scientific">Enterobius vermicularis</name>
    <name type="common">Human pinworm</name>
    <dbReference type="NCBI Taxonomy" id="51028"/>
    <lineage>
        <taxon>Eukaryota</taxon>
        <taxon>Metazoa</taxon>
        <taxon>Ecdysozoa</taxon>
        <taxon>Nematoda</taxon>
        <taxon>Chromadorea</taxon>
        <taxon>Rhabditida</taxon>
        <taxon>Spirurina</taxon>
        <taxon>Oxyuridomorpha</taxon>
        <taxon>Oxyuroidea</taxon>
        <taxon>Oxyuridae</taxon>
        <taxon>Enterobius</taxon>
    </lineage>
</organism>
<dbReference type="AlphaFoldDB" id="A0A0N4VDS6"/>
<reference evidence="4" key="1">
    <citation type="submission" date="2017-02" db="UniProtKB">
        <authorList>
            <consortium name="WormBaseParasite"/>
        </authorList>
    </citation>
    <scope>IDENTIFICATION</scope>
</reference>
<accession>A0A0N4VDS6</accession>
<dbReference type="EMBL" id="UXUI01009338">
    <property type="protein sequence ID" value="VDD93503.1"/>
    <property type="molecule type" value="Genomic_DNA"/>
</dbReference>
<reference evidence="2 3" key="2">
    <citation type="submission" date="2018-10" db="EMBL/GenBank/DDBJ databases">
        <authorList>
            <consortium name="Pathogen Informatics"/>
        </authorList>
    </citation>
    <scope>NUCLEOTIDE SEQUENCE [LARGE SCALE GENOMIC DNA]</scope>
</reference>
<evidence type="ECO:0000313" key="3">
    <source>
        <dbReference type="Proteomes" id="UP000274131"/>
    </source>
</evidence>
<evidence type="ECO:0000313" key="4">
    <source>
        <dbReference type="WBParaSite" id="EVEC_0000877001-mRNA-1"/>
    </source>
</evidence>
<dbReference type="Proteomes" id="UP000274131">
    <property type="component" value="Unassembled WGS sequence"/>
</dbReference>
<protein>
    <submittedName>
        <fullName evidence="4">7TM_GPCR_Srx domain-containing protein</fullName>
    </submittedName>
</protein>
<gene>
    <name evidence="2" type="ORF">EVEC_LOCUS8254</name>
</gene>
<name>A0A0N4VDS6_ENTVE</name>
<sequence>MTRDGWISPPRCSCAGVMRQTLSSKMDIFGGCPMLMILQGIFVNSNNSLFMGLVLDRLDRSCWCVVHAKFVGSMWTFCLILVDILVSFELYCTGGNHVCEAVKRR</sequence>
<proteinExistence type="predicted"/>
<keyword evidence="1" id="KW-0472">Membrane</keyword>
<feature type="transmembrane region" description="Helical" evidence="1">
    <location>
        <begin position="65"/>
        <end position="86"/>
    </location>
</feature>
<evidence type="ECO:0000256" key="1">
    <source>
        <dbReference type="SAM" id="Phobius"/>
    </source>
</evidence>
<keyword evidence="1" id="KW-0812">Transmembrane</keyword>
<keyword evidence="1" id="KW-1133">Transmembrane helix</keyword>